<keyword evidence="5" id="KW-0753">Steroid metabolism</keyword>
<keyword evidence="4" id="KW-0443">Lipid metabolism</keyword>
<accession>A0A1N7K8S2</accession>
<comment type="similarity">
    <text evidence="1">Belongs to the short-chain dehydrogenases/reductases (SDR) family.</text>
</comment>
<dbReference type="PANTHER" id="PTHR43180">
    <property type="entry name" value="3-OXOACYL-(ACYL-CARRIER-PROTEIN) REDUCTASE (AFU_ORTHOLOGUE AFUA_6G11210)"/>
    <property type="match status" value="1"/>
</dbReference>
<dbReference type="SUPFAM" id="SSF51735">
    <property type="entry name" value="NAD(P)-binding Rossmann-fold domains"/>
    <property type="match status" value="1"/>
</dbReference>
<dbReference type="RefSeq" id="WP_076560059.1">
    <property type="nucleotide sequence ID" value="NZ_FTOC01000009.1"/>
</dbReference>
<evidence type="ECO:0000256" key="2">
    <source>
        <dbReference type="ARBA" id="ARBA00023002"/>
    </source>
</evidence>
<dbReference type="InterPro" id="IPR036291">
    <property type="entry name" value="NAD(P)-bd_dom_sf"/>
</dbReference>
<dbReference type="PANTHER" id="PTHR43180:SF28">
    <property type="entry name" value="NAD(P)-BINDING ROSSMANN-FOLD SUPERFAMILY PROTEIN"/>
    <property type="match status" value="1"/>
</dbReference>
<dbReference type="FunFam" id="3.40.50.720:FF:000084">
    <property type="entry name" value="Short-chain dehydrogenase reductase"/>
    <property type="match status" value="1"/>
</dbReference>
<dbReference type="PRINTS" id="PR00080">
    <property type="entry name" value="SDRFAMILY"/>
</dbReference>
<dbReference type="CDD" id="cd05233">
    <property type="entry name" value="SDR_c"/>
    <property type="match status" value="1"/>
</dbReference>
<protein>
    <submittedName>
        <fullName evidence="6">NAD(P)-dependent dehydrogenase, short-chain alcohol dehydrogenase family</fullName>
    </submittedName>
</protein>
<evidence type="ECO:0000256" key="3">
    <source>
        <dbReference type="ARBA" id="ARBA00023027"/>
    </source>
</evidence>
<dbReference type="OrthoDB" id="306388at2"/>
<evidence type="ECO:0000256" key="5">
    <source>
        <dbReference type="ARBA" id="ARBA00023221"/>
    </source>
</evidence>
<dbReference type="InterPro" id="IPR002347">
    <property type="entry name" value="SDR_fam"/>
</dbReference>
<sequence length="248" mass="26630">MSKKVAVITGAGSGIGKATADKFTEGGFRVVLADVDETRGKEVEQELKEKRGEVIFVKTDVSSYEQVQHLVDKTVEVYGTIDVMFNNAGIGDVGSILEPDLDMYHKTIEVNQHGVSYGIFAASKKMVELKVEGVIINTASVFGYMASRGTFAYQASKGAVRMMTQTAALELGEYGIRVVGIAPGGVDTPIIQGYKDMGALESMKRKHIRGELLQPEEVAGVAYMLTSPDAKAVNGSVVMADDGYASFR</sequence>
<evidence type="ECO:0000256" key="4">
    <source>
        <dbReference type="ARBA" id="ARBA00023098"/>
    </source>
</evidence>
<dbReference type="AlphaFoldDB" id="A0A1N7K8S2"/>
<proteinExistence type="inferred from homology"/>
<dbReference type="STRING" id="570947.SAMN05421687_109113"/>
<dbReference type="Gene3D" id="3.40.50.720">
    <property type="entry name" value="NAD(P)-binding Rossmann-like Domain"/>
    <property type="match status" value="1"/>
</dbReference>
<reference evidence="7" key="1">
    <citation type="submission" date="2017-01" db="EMBL/GenBank/DDBJ databases">
        <authorList>
            <person name="Varghese N."/>
            <person name="Submissions S."/>
        </authorList>
    </citation>
    <scope>NUCLEOTIDE SEQUENCE [LARGE SCALE GENOMIC DNA]</scope>
    <source>
        <strain evidence="7">DSM 23127</strain>
    </source>
</reference>
<dbReference type="GO" id="GO:0008206">
    <property type="term" value="P:bile acid metabolic process"/>
    <property type="evidence" value="ECO:0007669"/>
    <property type="project" value="UniProtKB-ARBA"/>
</dbReference>
<dbReference type="PRINTS" id="PR00081">
    <property type="entry name" value="GDHRDH"/>
</dbReference>
<dbReference type="GO" id="GO:0016491">
    <property type="term" value="F:oxidoreductase activity"/>
    <property type="evidence" value="ECO:0007669"/>
    <property type="project" value="UniProtKB-KW"/>
</dbReference>
<evidence type="ECO:0000256" key="1">
    <source>
        <dbReference type="ARBA" id="ARBA00006484"/>
    </source>
</evidence>
<dbReference type="EMBL" id="FTOC01000009">
    <property type="protein sequence ID" value="SIS57986.1"/>
    <property type="molecule type" value="Genomic_DNA"/>
</dbReference>
<evidence type="ECO:0000313" key="6">
    <source>
        <dbReference type="EMBL" id="SIS57986.1"/>
    </source>
</evidence>
<evidence type="ECO:0000313" key="7">
    <source>
        <dbReference type="Proteomes" id="UP000187608"/>
    </source>
</evidence>
<keyword evidence="7" id="KW-1185">Reference proteome</keyword>
<keyword evidence="3" id="KW-0520">NAD</keyword>
<gene>
    <name evidence="6" type="ORF">SAMN05421687_109113</name>
</gene>
<dbReference type="Proteomes" id="UP000187608">
    <property type="component" value="Unassembled WGS sequence"/>
</dbReference>
<name>A0A1N7K8S2_9BACI</name>
<dbReference type="Pfam" id="PF13561">
    <property type="entry name" value="adh_short_C2"/>
    <property type="match status" value="1"/>
</dbReference>
<keyword evidence="2" id="KW-0560">Oxidoreductase</keyword>
<organism evidence="6 7">
    <name type="scientific">Salimicrobium flavidum</name>
    <dbReference type="NCBI Taxonomy" id="570947"/>
    <lineage>
        <taxon>Bacteria</taxon>
        <taxon>Bacillati</taxon>
        <taxon>Bacillota</taxon>
        <taxon>Bacilli</taxon>
        <taxon>Bacillales</taxon>
        <taxon>Bacillaceae</taxon>
        <taxon>Salimicrobium</taxon>
    </lineage>
</organism>